<dbReference type="Proteomes" id="UP000371977">
    <property type="component" value="Unassembled WGS sequence"/>
</dbReference>
<accession>A0A6C2C8N0</accession>
<evidence type="ECO:0000313" key="3">
    <source>
        <dbReference type="Proteomes" id="UP000371977"/>
    </source>
</evidence>
<keyword evidence="3" id="KW-1185">Reference proteome</keyword>
<organism evidence="2 3">
    <name type="scientific">Weissella muntiaci</name>
    <dbReference type="NCBI Taxonomy" id="2508881"/>
    <lineage>
        <taxon>Bacteria</taxon>
        <taxon>Bacillati</taxon>
        <taxon>Bacillota</taxon>
        <taxon>Bacilli</taxon>
        <taxon>Lactobacillales</taxon>
        <taxon>Lactobacillaceae</taxon>
        <taxon>Weissella</taxon>
    </lineage>
</organism>
<gene>
    <name evidence="2" type="ORF">ESZ50_04890</name>
</gene>
<keyword evidence="1" id="KW-0472">Membrane</keyword>
<evidence type="ECO:0000256" key="1">
    <source>
        <dbReference type="SAM" id="Phobius"/>
    </source>
</evidence>
<evidence type="ECO:0000313" key="2">
    <source>
        <dbReference type="EMBL" id="TYC49929.1"/>
    </source>
</evidence>
<dbReference type="EMBL" id="SDGZ01000013">
    <property type="protein sequence ID" value="TYC49929.1"/>
    <property type="molecule type" value="Genomic_DNA"/>
</dbReference>
<name>A0A6C2C8N0_9LACO</name>
<proteinExistence type="predicted"/>
<reference evidence="2 3" key="1">
    <citation type="submission" date="2019-01" db="EMBL/GenBank/DDBJ databases">
        <title>Weissella sp. nov., a novel lactic acid bacterium isolated from animal feces.</title>
        <authorList>
            <person name="Wang L.-T."/>
        </authorList>
    </citation>
    <scope>NUCLEOTIDE SEQUENCE [LARGE SCALE GENOMIC DNA]</scope>
    <source>
        <strain evidence="2 3">8H-2</strain>
    </source>
</reference>
<comment type="caution">
    <text evidence="2">The sequence shown here is derived from an EMBL/GenBank/DDBJ whole genome shotgun (WGS) entry which is preliminary data.</text>
</comment>
<dbReference type="AlphaFoldDB" id="A0A6C2C8N0"/>
<sequence length="126" mass="13854">MSKEELLLKQLTDAISAGVDKMTPVAQEYVHQFVVSQSVGAFFCGILTVATAWLTVFFFKQGHKNSQRILETDRYSNERDILDSKRTCYNVAIGVTTFVALVSFCLFASDVANALAPLPAIISSLN</sequence>
<protein>
    <submittedName>
        <fullName evidence="2">Uncharacterized protein</fullName>
    </submittedName>
</protein>
<feature type="transmembrane region" description="Helical" evidence="1">
    <location>
        <begin position="39"/>
        <end position="59"/>
    </location>
</feature>
<feature type="transmembrane region" description="Helical" evidence="1">
    <location>
        <begin position="88"/>
        <end position="109"/>
    </location>
</feature>
<keyword evidence="1" id="KW-1133">Transmembrane helix</keyword>
<dbReference type="RefSeq" id="WP_148622488.1">
    <property type="nucleotide sequence ID" value="NZ_SDGZ01000013.1"/>
</dbReference>
<keyword evidence="1" id="KW-0812">Transmembrane</keyword>